<reference evidence="9" key="1">
    <citation type="submission" date="2017-04" db="EMBL/GenBank/DDBJ databases">
        <authorList>
            <person name="Varghese N."/>
            <person name="Submissions S."/>
        </authorList>
    </citation>
    <scope>NUCLEOTIDE SEQUENCE [LARGE SCALE GENOMIC DNA]</scope>
</reference>
<evidence type="ECO:0000256" key="3">
    <source>
        <dbReference type="PROSITE-ProRule" id="PRU00284"/>
    </source>
</evidence>
<feature type="domain" description="Methyl-accepting transducer" evidence="4">
    <location>
        <begin position="308"/>
        <end position="537"/>
    </location>
</feature>
<evidence type="ECO:0000313" key="8">
    <source>
        <dbReference type="EMBL" id="SMQ62795.1"/>
    </source>
</evidence>
<dbReference type="PANTHER" id="PTHR43531:SF14">
    <property type="entry name" value="METHYL-ACCEPTING CHEMOTAXIS PROTEIN I-RELATED"/>
    <property type="match status" value="1"/>
</dbReference>
<dbReference type="SMART" id="SM00086">
    <property type="entry name" value="PAC"/>
    <property type="match status" value="2"/>
</dbReference>
<evidence type="ECO:0000259" key="4">
    <source>
        <dbReference type="PROSITE" id="PS50111"/>
    </source>
</evidence>
<dbReference type="AlphaFoldDB" id="A0A1Y6EJJ2"/>
<dbReference type="EMBL" id="FXWK01000001">
    <property type="protein sequence ID" value="SMQ62795.1"/>
    <property type="molecule type" value="Genomic_DNA"/>
</dbReference>
<dbReference type="InterPro" id="IPR001610">
    <property type="entry name" value="PAC"/>
</dbReference>
<evidence type="ECO:0000256" key="2">
    <source>
        <dbReference type="ARBA" id="ARBA00029447"/>
    </source>
</evidence>
<dbReference type="InterPro" id="IPR051310">
    <property type="entry name" value="MCP_chemotaxis"/>
</dbReference>
<keyword evidence="1" id="KW-0488">Methylation</keyword>
<dbReference type="GO" id="GO:0005886">
    <property type="term" value="C:plasma membrane"/>
    <property type="evidence" value="ECO:0007669"/>
    <property type="project" value="TreeGrafter"/>
</dbReference>
<dbReference type="GO" id="GO:0004888">
    <property type="term" value="F:transmembrane signaling receptor activity"/>
    <property type="evidence" value="ECO:0007669"/>
    <property type="project" value="InterPro"/>
</dbReference>
<feature type="domain" description="PAC" evidence="6">
    <location>
        <begin position="88"/>
        <end position="140"/>
    </location>
</feature>
<dbReference type="InterPro" id="IPR000014">
    <property type="entry name" value="PAS"/>
</dbReference>
<organism evidence="8 9">
    <name type="scientific">Devosia lucknowensis</name>
    <dbReference type="NCBI Taxonomy" id="1096929"/>
    <lineage>
        <taxon>Bacteria</taxon>
        <taxon>Pseudomonadati</taxon>
        <taxon>Pseudomonadota</taxon>
        <taxon>Alphaproteobacteria</taxon>
        <taxon>Hyphomicrobiales</taxon>
        <taxon>Devosiaceae</taxon>
        <taxon>Devosia</taxon>
    </lineage>
</organism>
<gene>
    <name evidence="8" type="ORF">SAMN06295905_0719</name>
</gene>
<dbReference type="NCBIfam" id="TIGR00229">
    <property type="entry name" value="sensory_box"/>
    <property type="match status" value="2"/>
</dbReference>
<dbReference type="InterPro" id="IPR013655">
    <property type="entry name" value="PAS_fold_3"/>
</dbReference>
<feature type="domain" description="HAMP" evidence="7">
    <location>
        <begin position="251"/>
        <end position="303"/>
    </location>
</feature>
<dbReference type="CDD" id="cd00130">
    <property type="entry name" value="PAS"/>
    <property type="match status" value="2"/>
</dbReference>
<dbReference type="PROSITE" id="PS50112">
    <property type="entry name" value="PAS"/>
    <property type="match status" value="1"/>
</dbReference>
<dbReference type="Gene3D" id="3.30.450.20">
    <property type="entry name" value="PAS domain"/>
    <property type="match status" value="2"/>
</dbReference>
<dbReference type="PROSITE" id="PS50885">
    <property type="entry name" value="HAMP"/>
    <property type="match status" value="1"/>
</dbReference>
<dbReference type="Pfam" id="PF00015">
    <property type="entry name" value="MCPsignal"/>
    <property type="match status" value="1"/>
</dbReference>
<dbReference type="PANTHER" id="PTHR43531">
    <property type="entry name" value="PROTEIN ICFG"/>
    <property type="match status" value="1"/>
</dbReference>
<evidence type="ECO:0000313" key="9">
    <source>
        <dbReference type="Proteomes" id="UP000194474"/>
    </source>
</evidence>
<evidence type="ECO:0000259" key="5">
    <source>
        <dbReference type="PROSITE" id="PS50112"/>
    </source>
</evidence>
<dbReference type="SMART" id="SM00091">
    <property type="entry name" value="PAS"/>
    <property type="match status" value="2"/>
</dbReference>
<dbReference type="GO" id="GO:0006935">
    <property type="term" value="P:chemotaxis"/>
    <property type="evidence" value="ECO:0007669"/>
    <property type="project" value="InterPro"/>
</dbReference>
<evidence type="ECO:0000259" key="6">
    <source>
        <dbReference type="PROSITE" id="PS50113"/>
    </source>
</evidence>
<dbReference type="InterPro" id="IPR004090">
    <property type="entry name" value="Chemotax_Me-accpt_rcpt"/>
</dbReference>
<dbReference type="PROSITE" id="PS50113">
    <property type="entry name" value="PAC"/>
    <property type="match status" value="2"/>
</dbReference>
<keyword evidence="3" id="KW-0807">Transducer</keyword>
<feature type="domain" description="PAS" evidence="5">
    <location>
        <begin position="151"/>
        <end position="207"/>
    </location>
</feature>
<evidence type="ECO:0000256" key="1">
    <source>
        <dbReference type="ARBA" id="ARBA00022481"/>
    </source>
</evidence>
<dbReference type="Proteomes" id="UP000194474">
    <property type="component" value="Unassembled WGS sequence"/>
</dbReference>
<dbReference type="Pfam" id="PF08447">
    <property type="entry name" value="PAS_3"/>
    <property type="match status" value="2"/>
</dbReference>
<dbReference type="SUPFAM" id="SSF58104">
    <property type="entry name" value="Methyl-accepting chemotaxis protein (MCP) signaling domain"/>
    <property type="match status" value="1"/>
</dbReference>
<name>A0A1Y6EJJ2_9HYPH</name>
<dbReference type="SMART" id="SM00283">
    <property type="entry name" value="MA"/>
    <property type="match status" value="1"/>
</dbReference>
<dbReference type="InterPro" id="IPR035965">
    <property type="entry name" value="PAS-like_dom_sf"/>
</dbReference>
<dbReference type="InterPro" id="IPR000700">
    <property type="entry name" value="PAS-assoc_C"/>
</dbReference>
<proteinExistence type="inferred from homology"/>
<dbReference type="PRINTS" id="PR00260">
    <property type="entry name" value="CHEMTRNSDUCR"/>
</dbReference>
<dbReference type="Gene3D" id="1.10.287.950">
    <property type="entry name" value="Methyl-accepting chemotaxis protein"/>
    <property type="match status" value="1"/>
</dbReference>
<sequence length="569" mass="61543">MLKIVSGASLDAGRVAQAILSAISVSQANIEFTPDGLVIDANPVFLDLMGYTLDEIKGQHHRIFVDEAYARSDAYRQFWDDLKAGKFATAEFSRFAKDGREVWIQASYNAVRGPDGEVMRVVKLATDITASKLAAADAAGQLAAISRSQAVIEFDLDGTIRTANENFCSVMGYRLEEIRGHHHRMFVSPEDAASSRYKEFWQSLARGEFQAAEYLRVGKHGREVWIQATYNPIFDMNGKPFKVVKYATDITARKKAVTDIGDGLASLAAGNLDCRIEQPLPGELDEVRLAFNTTTETFSRIIAQLRDASSVLTSATGELLSASRDLEDRTSRQAAALEETSASMEQLSITVSENARRSTEASRNSATVFQTADETGAVMSEANAAMDRISASSGKISSIIGMIDDIAFQTNLLALNASVEAARAGDAGKGFAVVAVEVRRLAQSAATASADVKRLVEQSVSEVSEGSRLVSKAAGKLSSMVESVRQNGEFIADIANATQDQATSLDEVNSAVRQLDVMTQHNVSLVEEMNAAVSQTEGQARELDQIVDIFVHDDMSARARSQPSRRNAA</sequence>
<dbReference type="GO" id="GO:0007165">
    <property type="term" value="P:signal transduction"/>
    <property type="evidence" value="ECO:0007669"/>
    <property type="project" value="UniProtKB-KW"/>
</dbReference>
<keyword evidence="9" id="KW-1185">Reference proteome</keyword>
<protein>
    <submittedName>
        <fullName evidence="8">Methyl-accepting chemotaxis sensory transducer with Pas/Pac sensor</fullName>
    </submittedName>
</protein>
<evidence type="ECO:0000259" key="7">
    <source>
        <dbReference type="PROSITE" id="PS50885"/>
    </source>
</evidence>
<comment type="similarity">
    <text evidence="2">Belongs to the methyl-accepting chemotaxis (MCP) protein family.</text>
</comment>
<dbReference type="PROSITE" id="PS50111">
    <property type="entry name" value="CHEMOTAXIS_TRANSDUC_2"/>
    <property type="match status" value="1"/>
</dbReference>
<dbReference type="CDD" id="cd11386">
    <property type="entry name" value="MCP_signal"/>
    <property type="match status" value="1"/>
</dbReference>
<dbReference type="SUPFAM" id="SSF55785">
    <property type="entry name" value="PYP-like sensor domain (PAS domain)"/>
    <property type="match status" value="2"/>
</dbReference>
<dbReference type="OrthoDB" id="8320983at2"/>
<dbReference type="InterPro" id="IPR003660">
    <property type="entry name" value="HAMP_dom"/>
</dbReference>
<accession>A0A1Y6EJJ2</accession>
<feature type="domain" description="PAC" evidence="6">
    <location>
        <begin position="210"/>
        <end position="262"/>
    </location>
</feature>
<dbReference type="RefSeq" id="WP_086469150.1">
    <property type="nucleotide sequence ID" value="NZ_FXWK01000001.1"/>
</dbReference>
<dbReference type="InterPro" id="IPR004089">
    <property type="entry name" value="MCPsignal_dom"/>
</dbReference>